<organism evidence="1 2">
    <name type="scientific">Trichoglossum hirsutum</name>
    <dbReference type="NCBI Taxonomy" id="265104"/>
    <lineage>
        <taxon>Eukaryota</taxon>
        <taxon>Fungi</taxon>
        <taxon>Dikarya</taxon>
        <taxon>Ascomycota</taxon>
        <taxon>Pezizomycotina</taxon>
        <taxon>Geoglossomycetes</taxon>
        <taxon>Geoglossales</taxon>
        <taxon>Geoglossaceae</taxon>
        <taxon>Trichoglossum</taxon>
    </lineage>
</organism>
<comment type="caution">
    <text evidence="1">The sequence shown here is derived from an EMBL/GenBank/DDBJ whole genome shotgun (WGS) entry which is preliminary data.</text>
</comment>
<dbReference type="Proteomes" id="UP000750711">
    <property type="component" value="Unassembled WGS sequence"/>
</dbReference>
<reference evidence="1" key="1">
    <citation type="submission" date="2021-03" db="EMBL/GenBank/DDBJ databases">
        <title>Comparative genomics and phylogenomic investigation of the class Geoglossomycetes provide insights into ecological specialization and systematics.</title>
        <authorList>
            <person name="Melie T."/>
            <person name="Pirro S."/>
            <person name="Miller A.N."/>
            <person name="Quandt A."/>
        </authorList>
    </citation>
    <scope>NUCLEOTIDE SEQUENCE</scope>
    <source>
        <strain evidence="1">CAQ_001_2017</strain>
    </source>
</reference>
<gene>
    <name evidence="1" type="ORF">GP486_004278</name>
</gene>
<dbReference type="EMBL" id="JAGHQM010000654">
    <property type="protein sequence ID" value="KAH0559212.1"/>
    <property type="molecule type" value="Genomic_DNA"/>
</dbReference>
<protein>
    <submittedName>
        <fullName evidence="1">Uncharacterized protein</fullName>
    </submittedName>
</protein>
<sequence>MVLKRVAGDATAHPKSAAGTGLPCDPLPLYEAMQRRNLKKQPKMTVFRVGLGGENPDVVGEEFIAHLPAGEQYLFNCSACKHFMKQWGNLATVDPETGNLTPLFWSGAPPEVGEAPPAYYQGAVEAVAKLFVGKKVTHEFKVTKETEAIGLPESGGYMHMHFDFPSEMVEPKPMPGFSLPDASMLADMLSRVLEDYDSRIIEQTAHLLLDDKLHYANKHKGAIRYLRDLTESGALSRRVTDDAARHNLIYHYAASAFMGCLNALRGGAVGSLLSWVKDGWPFDAISSAWNEMAGPSNYMRPSAAPSVGNIASAEKLFADLGITKADLEREFLTSERIPENAFLWRRPVPERPPGLFSQVVPKLGKKAAKGSISGVPPTSISFVKFATTVLPKAEKIEYHLPKAAYAYFFVTGRPGTRPLMQWHDEANLTSWYTFTVVPPYNVNSYALTPGWTSVSQIISFPHMWDHPAAYYLSPDIESKPFKHCPHGNIFLVCLDGIHDNTGVTGLSLFPECMKREFHGVRSTIEAYSNANSPAEDKGMAPIGGIGVTTGEMKHMLRVTDKNGNTDMYNTILFGT</sequence>
<evidence type="ECO:0000313" key="2">
    <source>
        <dbReference type="Proteomes" id="UP000750711"/>
    </source>
</evidence>
<dbReference type="AlphaFoldDB" id="A0A9P8LBG6"/>
<evidence type="ECO:0000313" key="1">
    <source>
        <dbReference type="EMBL" id="KAH0559212.1"/>
    </source>
</evidence>
<accession>A0A9P8LBG6</accession>
<name>A0A9P8LBG6_9PEZI</name>
<proteinExistence type="predicted"/>
<keyword evidence="2" id="KW-1185">Reference proteome</keyword>